<dbReference type="RefSeq" id="XP_013326192.1">
    <property type="nucleotide sequence ID" value="XM_013470738.1"/>
</dbReference>
<dbReference type="PANTHER" id="PTHR36195">
    <property type="entry name" value="DOMAIN PROTEIN, PUTATIVE (AFU_ORTHOLOGUE AFUA_5G01990)-RELATED-RELATED"/>
    <property type="match status" value="1"/>
</dbReference>
<evidence type="ECO:0000313" key="3">
    <source>
        <dbReference type="Proteomes" id="UP000053958"/>
    </source>
</evidence>
<keyword evidence="1" id="KW-0732">Signal</keyword>
<dbReference type="EMBL" id="LASV01000336">
    <property type="protein sequence ID" value="KKA19580.1"/>
    <property type="molecule type" value="Genomic_DNA"/>
</dbReference>
<gene>
    <name evidence="2" type="ORF">T310_6437</name>
</gene>
<evidence type="ECO:0008006" key="4">
    <source>
        <dbReference type="Google" id="ProtNLM"/>
    </source>
</evidence>
<dbReference type="PANTHER" id="PTHR36195:SF4">
    <property type="entry name" value="DOMAIN PROTEIN, PUTATIVE (AFU_ORTHOLOGUE AFUA_5G01990)-RELATED"/>
    <property type="match status" value="1"/>
</dbReference>
<evidence type="ECO:0000256" key="1">
    <source>
        <dbReference type="SAM" id="SignalP"/>
    </source>
</evidence>
<dbReference type="Pfam" id="PF04681">
    <property type="entry name" value="Bys1"/>
    <property type="match status" value="1"/>
</dbReference>
<feature type="signal peptide" evidence="1">
    <location>
        <begin position="1"/>
        <end position="20"/>
    </location>
</feature>
<protein>
    <recommendedName>
        <fullName evidence="4">BYS1 domain protein</fullName>
    </recommendedName>
</protein>
<name>A0A0F4YN90_RASE3</name>
<sequence length="154" mass="16159">MRFTGIFLAVAAALTPLASAASQAWVLNDCENELYLWSVDSTVSPVQTVPAGEAYKAPIESVPSGVSLKVGGNPNALYDGSPVTTFSYTVSGSQIYYNLADNNGDLFSGKKLVVHPSDQGCESIIVPNGTIPEGDNLTKECTFGTDLVFITCSA</sequence>
<comment type="caution">
    <text evidence="2">The sequence shown here is derived from an EMBL/GenBank/DDBJ whole genome shotgun (WGS) entry which is preliminary data.</text>
</comment>
<dbReference type="AlphaFoldDB" id="A0A0F4YN90"/>
<feature type="chain" id="PRO_5002481922" description="BYS1 domain protein" evidence="1">
    <location>
        <begin position="21"/>
        <end position="154"/>
    </location>
</feature>
<accession>A0A0F4YN90</accession>
<reference evidence="2 3" key="1">
    <citation type="submission" date="2015-04" db="EMBL/GenBank/DDBJ databases">
        <authorList>
            <person name="Heijne W.H."/>
            <person name="Fedorova N.D."/>
            <person name="Nierman W.C."/>
            <person name="Vollebregt A.W."/>
            <person name="Zhao Z."/>
            <person name="Wu L."/>
            <person name="Kumar M."/>
            <person name="Stam H."/>
            <person name="van den Berg M.A."/>
            <person name="Pel H.J."/>
        </authorList>
    </citation>
    <scope>NUCLEOTIDE SEQUENCE [LARGE SCALE GENOMIC DNA]</scope>
    <source>
        <strain evidence="2 3">CBS 393.64</strain>
    </source>
</reference>
<proteinExistence type="predicted"/>
<evidence type="ECO:0000313" key="2">
    <source>
        <dbReference type="EMBL" id="KKA19580.1"/>
    </source>
</evidence>
<dbReference type="GeneID" id="25318739"/>
<dbReference type="Proteomes" id="UP000053958">
    <property type="component" value="Unassembled WGS sequence"/>
</dbReference>
<dbReference type="OrthoDB" id="5144514at2759"/>
<dbReference type="STRING" id="1408163.A0A0F4YN90"/>
<dbReference type="InterPro" id="IPR006771">
    <property type="entry name" value="CetA-like"/>
</dbReference>
<keyword evidence="3" id="KW-1185">Reference proteome</keyword>
<organism evidence="2 3">
    <name type="scientific">Rasamsonia emersonii (strain ATCC 16479 / CBS 393.64 / IMI 116815)</name>
    <dbReference type="NCBI Taxonomy" id="1408163"/>
    <lineage>
        <taxon>Eukaryota</taxon>
        <taxon>Fungi</taxon>
        <taxon>Dikarya</taxon>
        <taxon>Ascomycota</taxon>
        <taxon>Pezizomycotina</taxon>
        <taxon>Eurotiomycetes</taxon>
        <taxon>Eurotiomycetidae</taxon>
        <taxon>Eurotiales</taxon>
        <taxon>Trichocomaceae</taxon>
        <taxon>Rasamsonia</taxon>
    </lineage>
</organism>